<name>A0ABU3T6R8_9MICO</name>
<gene>
    <name evidence="1" type="ORF">RWH45_07520</name>
</gene>
<proteinExistence type="predicted"/>
<comment type="caution">
    <text evidence="1">The sequence shown here is derived from an EMBL/GenBank/DDBJ whole genome shotgun (WGS) entry which is preliminary data.</text>
</comment>
<dbReference type="Proteomes" id="UP001263371">
    <property type="component" value="Unassembled WGS sequence"/>
</dbReference>
<accession>A0ABU3T6R8</accession>
<dbReference type="Pfam" id="PF13376">
    <property type="entry name" value="OmdA"/>
    <property type="match status" value="1"/>
</dbReference>
<evidence type="ECO:0000313" key="1">
    <source>
        <dbReference type="EMBL" id="MDU0367060.1"/>
    </source>
</evidence>
<protein>
    <submittedName>
        <fullName evidence="1">YdeI/OmpD-associated family protein</fullName>
    </submittedName>
</protein>
<sequence>MTDAPELTVDDVAAWRAWLDAHESESDGVWLVLAKKGTTSPTTLTYAQALDEALCSGWIDGRKQSRDAATFRQHFTPRRARSMWSARNVDIVARLSEEGRMRPRGADEIARAQADGRWDRAYAGSATIEVPADLQAALDAVPAAARAFAALTKAERYSVLHPVVTATTDAARAARIARHVASLAAEPAERPTPGGH</sequence>
<reference evidence="1 2" key="1">
    <citation type="submission" date="2023-09" db="EMBL/GenBank/DDBJ databases">
        <title>Microbacterium fusihabitans sp. nov., Microbacterium phycihabitans sp. nov., and Microbacterium cervinum sp. nov., isolated from dried seaweeds of beach.</title>
        <authorList>
            <person name="Lee S.D."/>
        </authorList>
    </citation>
    <scope>NUCLEOTIDE SEQUENCE [LARGE SCALE GENOMIC DNA]</scope>
    <source>
        <strain evidence="1 2">KSW4-17</strain>
    </source>
</reference>
<dbReference type="EMBL" id="JAWDIS010000001">
    <property type="protein sequence ID" value="MDU0367060.1"/>
    <property type="molecule type" value="Genomic_DNA"/>
</dbReference>
<organism evidence="1 2">
    <name type="scientific">Microbacterium galbum</name>
    <dbReference type="NCBI Taxonomy" id="3075994"/>
    <lineage>
        <taxon>Bacteria</taxon>
        <taxon>Bacillati</taxon>
        <taxon>Actinomycetota</taxon>
        <taxon>Actinomycetes</taxon>
        <taxon>Micrococcales</taxon>
        <taxon>Microbacteriaceae</taxon>
        <taxon>Microbacterium</taxon>
    </lineage>
</organism>
<keyword evidence="2" id="KW-1185">Reference proteome</keyword>
<dbReference type="RefSeq" id="WP_315994250.1">
    <property type="nucleotide sequence ID" value="NZ_JAWDIS010000001.1"/>
</dbReference>
<evidence type="ECO:0000313" key="2">
    <source>
        <dbReference type="Proteomes" id="UP001263371"/>
    </source>
</evidence>